<dbReference type="SUPFAM" id="SSF58104">
    <property type="entry name" value="Methyl-accepting chemotaxis protein (MCP) signaling domain"/>
    <property type="match status" value="1"/>
</dbReference>
<dbReference type="PANTHER" id="PTHR32089:SF112">
    <property type="entry name" value="LYSOZYME-LIKE PROTEIN-RELATED"/>
    <property type="match status" value="1"/>
</dbReference>
<dbReference type="InterPro" id="IPR035965">
    <property type="entry name" value="PAS-like_dom_sf"/>
</dbReference>
<dbReference type="Proteomes" id="UP000664882">
    <property type="component" value="Unassembled WGS sequence"/>
</dbReference>
<accession>A0ABS3NFC2</accession>
<dbReference type="NCBIfam" id="TIGR00229">
    <property type="entry name" value="sensory_box"/>
    <property type="match status" value="1"/>
</dbReference>
<evidence type="ECO:0000256" key="2">
    <source>
        <dbReference type="ARBA" id="ARBA00023224"/>
    </source>
</evidence>
<dbReference type="PANTHER" id="PTHR32089">
    <property type="entry name" value="METHYL-ACCEPTING CHEMOTAXIS PROTEIN MCPB"/>
    <property type="match status" value="1"/>
</dbReference>
<gene>
    <name evidence="8" type="ORF">J3U76_06505</name>
</gene>
<keyword evidence="9" id="KW-1185">Reference proteome</keyword>
<comment type="subcellular location">
    <subcellularLocation>
        <location evidence="1">Membrane</location>
    </subcellularLocation>
</comment>
<organism evidence="8 9">
    <name type="scientific">Oceanisphaera pacifica</name>
    <dbReference type="NCBI Taxonomy" id="2818389"/>
    <lineage>
        <taxon>Bacteria</taxon>
        <taxon>Pseudomonadati</taxon>
        <taxon>Pseudomonadota</taxon>
        <taxon>Gammaproteobacteria</taxon>
        <taxon>Aeromonadales</taxon>
        <taxon>Aeromonadaceae</taxon>
        <taxon>Oceanisphaera</taxon>
    </lineage>
</organism>
<feature type="region of interest" description="Disordered" evidence="5">
    <location>
        <begin position="307"/>
        <end position="326"/>
    </location>
</feature>
<dbReference type="RefSeq" id="WP_208005117.1">
    <property type="nucleotide sequence ID" value="NZ_JAGDFX010000006.1"/>
</dbReference>
<dbReference type="PROSITE" id="PS50111">
    <property type="entry name" value="CHEMOTAXIS_TRANSDUC_2"/>
    <property type="match status" value="1"/>
</dbReference>
<dbReference type="InterPro" id="IPR000014">
    <property type="entry name" value="PAS"/>
</dbReference>
<reference evidence="8 9" key="1">
    <citation type="submission" date="2021-03" db="EMBL/GenBank/DDBJ databases">
        <title>Oceanisphaera sp. nov., isolated from the intestine.</title>
        <authorList>
            <person name="Zhao L.-H."/>
            <person name="Shi L.-F."/>
        </authorList>
    </citation>
    <scope>NUCLEOTIDE SEQUENCE [LARGE SCALE GENOMIC DNA]</scope>
    <source>
        <strain evidence="8 9">DM8</strain>
    </source>
</reference>
<dbReference type="Pfam" id="PF00015">
    <property type="entry name" value="MCPsignal"/>
    <property type="match status" value="1"/>
</dbReference>
<proteinExistence type="inferred from homology"/>
<dbReference type="Gene3D" id="1.10.287.950">
    <property type="entry name" value="Methyl-accepting chemotaxis protein"/>
    <property type="match status" value="1"/>
</dbReference>
<evidence type="ECO:0000256" key="5">
    <source>
        <dbReference type="SAM" id="MobiDB-lite"/>
    </source>
</evidence>
<keyword evidence="2 4" id="KW-0807">Transducer</keyword>
<evidence type="ECO:0000313" key="8">
    <source>
        <dbReference type="EMBL" id="MBO1519281.1"/>
    </source>
</evidence>
<evidence type="ECO:0000259" key="6">
    <source>
        <dbReference type="PROSITE" id="PS50111"/>
    </source>
</evidence>
<dbReference type="Gene3D" id="3.30.450.20">
    <property type="entry name" value="PAS domain"/>
    <property type="match status" value="1"/>
</dbReference>
<sequence length="531" mass="57389">MAPQIPLTGTERKISKEGVLISSTDLKGKVTYCNDQLLTFSGYTKEDIIGQQQMMLGAGGVPSSIFSELYGSLQAGQAYVAILKNRCKNGDHYWADVYFTPKYHNGQLAGIDSIRTQPSAECVARAQQYYPQLTTQRGHSFTHKLPSLWGNLRLRNKLTAVLTLLLAGVFSGLALAIPNQLPVLATGFGITSIGAWLTCKLLTSTLTQLSTRSRTIIDNKLARLIYTGREDEIGQLQLTVQVLEAKLKTALGRVGDAADELVTQADQTEQASHATKSEISRQEMEIEQIATAMDEMTSTVAEIARNTTDASSNASQANQVAETGRHNVHSTSTQIAALAENVQSTTHIIKTLEKDSDEINAVLTIIRNIAEQTNLLALNAAIEAARAGEQGRGFAVVADEVRSLAGRTQGSIGDIEETIARLQNTTRQAVSAMTDSATLAVQGVEQTQSSEISLSEITQQIATINDLNMMIASAAEQQSSVSNEITEKVHQISESAKTTSGYADNNMQTSYKMAELTQQLQGIINSFSARK</sequence>
<feature type="compositionally biased region" description="Low complexity" evidence="5">
    <location>
        <begin position="310"/>
        <end position="319"/>
    </location>
</feature>
<evidence type="ECO:0000256" key="1">
    <source>
        <dbReference type="ARBA" id="ARBA00004370"/>
    </source>
</evidence>
<feature type="domain" description="PAS" evidence="7">
    <location>
        <begin position="25"/>
        <end position="55"/>
    </location>
</feature>
<comment type="similarity">
    <text evidence="3">Belongs to the methyl-accepting chemotaxis (MCP) protein family.</text>
</comment>
<dbReference type="PRINTS" id="PR00260">
    <property type="entry name" value="CHEMTRNSDUCR"/>
</dbReference>
<dbReference type="Pfam" id="PF13426">
    <property type="entry name" value="PAS_9"/>
    <property type="match status" value="1"/>
</dbReference>
<evidence type="ECO:0000313" key="9">
    <source>
        <dbReference type="Proteomes" id="UP000664882"/>
    </source>
</evidence>
<dbReference type="InterPro" id="IPR004090">
    <property type="entry name" value="Chemotax_Me-accpt_rcpt"/>
</dbReference>
<protein>
    <submittedName>
        <fullName evidence="8">PAS domain-containing protein</fullName>
    </submittedName>
</protein>
<name>A0ABS3NFC2_9GAMM</name>
<evidence type="ECO:0000259" key="7">
    <source>
        <dbReference type="PROSITE" id="PS50112"/>
    </source>
</evidence>
<feature type="domain" description="Methyl-accepting transducer" evidence="6">
    <location>
        <begin position="257"/>
        <end position="493"/>
    </location>
</feature>
<dbReference type="PROSITE" id="PS50112">
    <property type="entry name" value="PAS"/>
    <property type="match status" value="1"/>
</dbReference>
<dbReference type="SMART" id="SM00283">
    <property type="entry name" value="MA"/>
    <property type="match status" value="1"/>
</dbReference>
<dbReference type="CDD" id="cd11386">
    <property type="entry name" value="MCP_signal"/>
    <property type="match status" value="1"/>
</dbReference>
<evidence type="ECO:0000256" key="3">
    <source>
        <dbReference type="ARBA" id="ARBA00029447"/>
    </source>
</evidence>
<dbReference type="InterPro" id="IPR004089">
    <property type="entry name" value="MCPsignal_dom"/>
</dbReference>
<comment type="caution">
    <text evidence="8">The sequence shown here is derived from an EMBL/GenBank/DDBJ whole genome shotgun (WGS) entry which is preliminary data.</text>
</comment>
<dbReference type="CDD" id="cd00130">
    <property type="entry name" value="PAS"/>
    <property type="match status" value="1"/>
</dbReference>
<dbReference type="SUPFAM" id="SSF55785">
    <property type="entry name" value="PYP-like sensor domain (PAS domain)"/>
    <property type="match status" value="1"/>
</dbReference>
<dbReference type="EMBL" id="JAGDFX010000006">
    <property type="protein sequence ID" value="MBO1519281.1"/>
    <property type="molecule type" value="Genomic_DNA"/>
</dbReference>
<evidence type="ECO:0000256" key="4">
    <source>
        <dbReference type="PROSITE-ProRule" id="PRU00284"/>
    </source>
</evidence>